<organism evidence="4 5">
    <name type="scientific">Coniosporium apollinis</name>
    <dbReference type="NCBI Taxonomy" id="61459"/>
    <lineage>
        <taxon>Eukaryota</taxon>
        <taxon>Fungi</taxon>
        <taxon>Dikarya</taxon>
        <taxon>Ascomycota</taxon>
        <taxon>Pezizomycotina</taxon>
        <taxon>Dothideomycetes</taxon>
        <taxon>Dothideomycetes incertae sedis</taxon>
        <taxon>Coniosporium</taxon>
    </lineage>
</organism>
<evidence type="ECO:0000313" key="4">
    <source>
        <dbReference type="EMBL" id="KAJ9653971.1"/>
    </source>
</evidence>
<dbReference type="InterPro" id="IPR011009">
    <property type="entry name" value="Kinase-like_dom_sf"/>
</dbReference>
<dbReference type="PANTHER" id="PTHR24346:SF30">
    <property type="entry name" value="MATERNAL EMBRYONIC LEUCINE ZIPPER KINASE"/>
    <property type="match status" value="1"/>
</dbReference>
<accession>A0ABQ9NF75</accession>
<evidence type="ECO:0000259" key="3">
    <source>
        <dbReference type="PROSITE" id="PS50011"/>
    </source>
</evidence>
<keyword evidence="1" id="KW-0547">Nucleotide-binding</keyword>
<dbReference type="SMART" id="SM00220">
    <property type="entry name" value="S_TKc"/>
    <property type="match status" value="1"/>
</dbReference>
<dbReference type="EMBL" id="JAPDRL010000277">
    <property type="protein sequence ID" value="KAJ9653971.1"/>
    <property type="molecule type" value="Genomic_DNA"/>
</dbReference>
<proteinExistence type="predicted"/>
<keyword evidence="5" id="KW-1185">Reference proteome</keyword>
<evidence type="ECO:0000256" key="2">
    <source>
        <dbReference type="ARBA" id="ARBA00022840"/>
    </source>
</evidence>
<dbReference type="Proteomes" id="UP001172684">
    <property type="component" value="Unassembled WGS sequence"/>
</dbReference>
<dbReference type="SUPFAM" id="SSF56112">
    <property type="entry name" value="Protein kinase-like (PK-like)"/>
    <property type="match status" value="1"/>
</dbReference>
<reference evidence="4" key="1">
    <citation type="submission" date="2022-10" db="EMBL/GenBank/DDBJ databases">
        <title>Culturing micro-colonial fungi from biological soil crusts in the Mojave desert and describing Neophaeococcomyces mojavensis, and introducing the new genera and species Taxawa tesnikishii.</title>
        <authorList>
            <person name="Kurbessoian T."/>
            <person name="Stajich J.E."/>
        </authorList>
    </citation>
    <scope>NUCLEOTIDE SEQUENCE</scope>
    <source>
        <strain evidence="4">TK_1</strain>
    </source>
</reference>
<protein>
    <recommendedName>
        <fullName evidence="3">Protein kinase domain-containing protein</fullName>
    </recommendedName>
</protein>
<gene>
    <name evidence="4" type="ORF">H2201_009068</name>
</gene>
<evidence type="ECO:0000256" key="1">
    <source>
        <dbReference type="ARBA" id="ARBA00022741"/>
    </source>
</evidence>
<sequence>MNTGTLLLRAEHTTILGGNVSLSCRGDTRAIHYNTGILIRDLSYEIQFTGFDYTEKLQEIKSSQHEYSGSSATPIFTPSPSSQHRVEYGDYFVYPAQRHGISSVVSYGSHIMTGDGVAVKRIRTYRRNEEVAEAQILAELKHPNICVLESTLHLEEEIARGDTTVHEHILFISPWVTYTLADPIRGRVPLSDEHACSFLQQCISALAYCHERSIMHRDVKPGNIGFIPSKPPHAVLLDFGAAICAVTSLDHMRGTIRYLAPEVMALKNGS</sequence>
<dbReference type="Pfam" id="PF00069">
    <property type="entry name" value="Pkinase"/>
    <property type="match status" value="1"/>
</dbReference>
<feature type="non-terminal residue" evidence="4">
    <location>
        <position position="270"/>
    </location>
</feature>
<comment type="caution">
    <text evidence="4">The sequence shown here is derived from an EMBL/GenBank/DDBJ whole genome shotgun (WGS) entry which is preliminary data.</text>
</comment>
<name>A0ABQ9NF75_9PEZI</name>
<dbReference type="PROSITE" id="PS50011">
    <property type="entry name" value="PROTEIN_KINASE_DOM"/>
    <property type="match status" value="1"/>
</dbReference>
<feature type="domain" description="Protein kinase" evidence="3">
    <location>
        <begin position="91"/>
        <end position="270"/>
    </location>
</feature>
<evidence type="ECO:0000313" key="5">
    <source>
        <dbReference type="Proteomes" id="UP001172684"/>
    </source>
</evidence>
<dbReference type="InterPro" id="IPR000719">
    <property type="entry name" value="Prot_kinase_dom"/>
</dbReference>
<dbReference type="Gene3D" id="1.10.510.10">
    <property type="entry name" value="Transferase(Phosphotransferase) domain 1"/>
    <property type="match status" value="1"/>
</dbReference>
<dbReference type="PANTHER" id="PTHR24346">
    <property type="entry name" value="MAP/MICROTUBULE AFFINITY-REGULATING KINASE"/>
    <property type="match status" value="1"/>
</dbReference>
<keyword evidence="2" id="KW-0067">ATP-binding</keyword>